<dbReference type="Proteomes" id="UP000265520">
    <property type="component" value="Unassembled WGS sequence"/>
</dbReference>
<keyword evidence="3" id="KW-1185">Reference proteome</keyword>
<name>A0A392P7W0_9FABA</name>
<dbReference type="AlphaFoldDB" id="A0A392P7W0"/>
<sequence>GSEKKLSNPEAQPLQPQHPHHGNLQNLYDSLKPLIWRLYVEEANKPNINGNMTAFAVGPGLLMTCAHGNWLNYKRLKITAKCLNKKDTFIGEVVAKKLNCDMALVQIRGKGVEEMEVARLGSGRLEVGETIMAFGHPWQFFASG</sequence>
<feature type="non-terminal residue" evidence="2">
    <location>
        <position position="144"/>
    </location>
</feature>
<organism evidence="2 3">
    <name type="scientific">Trifolium medium</name>
    <dbReference type="NCBI Taxonomy" id="97028"/>
    <lineage>
        <taxon>Eukaryota</taxon>
        <taxon>Viridiplantae</taxon>
        <taxon>Streptophyta</taxon>
        <taxon>Embryophyta</taxon>
        <taxon>Tracheophyta</taxon>
        <taxon>Spermatophyta</taxon>
        <taxon>Magnoliopsida</taxon>
        <taxon>eudicotyledons</taxon>
        <taxon>Gunneridae</taxon>
        <taxon>Pentapetalae</taxon>
        <taxon>rosids</taxon>
        <taxon>fabids</taxon>
        <taxon>Fabales</taxon>
        <taxon>Fabaceae</taxon>
        <taxon>Papilionoideae</taxon>
        <taxon>50 kb inversion clade</taxon>
        <taxon>NPAAA clade</taxon>
        <taxon>Hologalegina</taxon>
        <taxon>IRL clade</taxon>
        <taxon>Trifolieae</taxon>
        <taxon>Trifolium</taxon>
    </lineage>
</organism>
<dbReference type="Gene3D" id="2.40.10.120">
    <property type="match status" value="1"/>
</dbReference>
<evidence type="ECO:0000313" key="2">
    <source>
        <dbReference type="EMBL" id="MCI07559.1"/>
    </source>
</evidence>
<evidence type="ECO:0000256" key="1">
    <source>
        <dbReference type="SAM" id="MobiDB-lite"/>
    </source>
</evidence>
<reference evidence="2 3" key="1">
    <citation type="journal article" date="2018" name="Front. Plant Sci.">
        <title>Red Clover (Trifolium pratense) and Zigzag Clover (T. medium) - A Picture of Genomic Similarities and Differences.</title>
        <authorList>
            <person name="Dluhosova J."/>
            <person name="Istvanek J."/>
            <person name="Nedelnik J."/>
            <person name="Repkova J."/>
        </authorList>
    </citation>
    <scope>NUCLEOTIDE SEQUENCE [LARGE SCALE GENOMIC DNA]</scope>
    <source>
        <strain evidence="3">cv. 10/8</strain>
        <tissue evidence="2">Leaf</tissue>
    </source>
</reference>
<protein>
    <submittedName>
        <fullName evidence="2">Trypsin-like peptidase domain protein</fullName>
    </submittedName>
</protein>
<accession>A0A392P7W0</accession>
<proteinExistence type="predicted"/>
<evidence type="ECO:0000313" key="3">
    <source>
        <dbReference type="Proteomes" id="UP000265520"/>
    </source>
</evidence>
<comment type="caution">
    <text evidence="2">The sequence shown here is derived from an EMBL/GenBank/DDBJ whole genome shotgun (WGS) entry which is preliminary data.</text>
</comment>
<dbReference type="SUPFAM" id="SSF50494">
    <property type="entry name" value="Trypsin-like serine proteases"/>
    <property type="match status" value="1"/>
</dbReference>
<dbReference type="InterPro" id="IPR009003">
    <property type="entry name" value="Peptidase_S1_PA"/>
</dbReference>
<feature type="non-terminal residue" evidence="2">
    <location>
        <position position="1"/>
    </location>
</feature>
<feature type="region of interest" description="Disordered" evidence="1">
    <location>
        <begin position="1"/>
        <end position="23"/>
    </location>
</feature>
<dbReference type="EMBL" id="LXQA010065834">
    <property type="protein sequence ID" value="MCI07559.1"/>
    <property type="molecule type" value="Genomic_DNA"/>
</dbReference>